<keyword evidence="1" id="KW-0812">Transmembrane</keyword>
<organism evidence="2 3">
    <name type="scientific">Lysinibacillus xylanilyticus</name>
    <dbReference type="NCBI Taxonomy" id="582475"/>
    <lineage>
        <taxon>Bacteria</taxon>
        <taxon>Bacillati</taxon>
        <taxon>Bacillota</taxon>
        <taxon>Bacilli</taxon>
        <taxon>Bacillales</taxon>
        <taxon>Bacillaceae</taxon>
        <taxon>Lysinibacillus</taxon>
    </lineage>
</organism>
<evidence type="ECO:0000313" key="3">
    <source>
        <dbReference type="Proteomes" id="UP000232101"/>
    </source>
</evidence>
<reference evidence="2 3" key="1">
    <citation type="submission" date="2017-11" db="EMBL/GenBank/DDBJ databases">
        <title>Bacterial isolate from king chilli rhizosphere.</title>
        <authorList>
            <person name="Takhelmayum P."/>
            <person name="Sarangthem I."/>
        </authorList>
    </citation>
    <scope>NUCLEOTIDE SEQUENCE [LARGE SCALE GENOMIC DNA]</scope>
    <source>
        <strain evidence="3">t26</strain>
    </source>
</reference>
<keyword evidence="1" id="KW-1133">Transmembrane helix</keyword>
<protein>
    <recommendedName>
        <fullName evidence="4">DUF3139 domain-containing protein</fullName>
    </recommendedName>
</protein>
<dbReference type="AlphaFoldDB" id="A0A2M9Q5Q2"/>
<evidence type="ECO:0000256" key="1">
    <source>
        <dbReference type="SAM" id="Phobius"/>
    </source>
</evidence>
<gene>
    <name evidence="2" type="ORF">CWD94_12720</name>
</gene>
<comment type="caution">
    <text evidence="2">The sequence shown here is derived from an EMBL/GenBank/DDBJ whole genome shotgun (WGS) entry which is preliminary data.</text>
</comment>
<name>A0A2M9Q5Q2_9BACI</name>
<accession>A0A2M9Q5Q2</accession>
<dbReference type="InterPro" id="IPR021486">
    <property type="entry name" value="DUF3139"/>
</dbReference>
<keyword evidence="1" id="KW-0472">Membrane</keyword>
<sequence>MIPIPNFIIFVHSRKEVINLKKSLMFPAVLILIILILFASLKFFNFYSNKSAENVDKDIALELKKEVLNYLSGKGYKEDEIYKLEVKYNPKMGNVLDSYYANVIFLDEKDVSYKYAVIKGDVVQTGFSGSSDKGKHAE</sequence>
<dbReference type="Pfam" id="PF11337">
    <property type="entry name" value="DUF3139"/>
    <property type="match status" value="1"/>
</dbReference>
<feature type="transmembrane region" description="Helical" evidence="1">
    <location>
        <begin position="24"/>
        <end position="44"/>
    </location>
</feature>
<evidence type="ECO:0008006" key="4">
    <source>
        <dbReference type="Google" id="ProtNLM"/>
    </source>
</evidence>
<evidence type="ECO:0000313" key="2">
    <source>
        <dbReference type="EMBL" id="PJO43407.1"/>
    </source>
</evidence>
<proteinExistence type="predicted"/>
<dbReference type="Proteomes" id="UP000232101">
    <property type="component" value="Unassembled WGS sequence"/>
</dbReference>
<dbReference type="EMBL" id="PHQY01000612">
    <property type="protein sequence ID" value="PJO43407.1"/>
    <property type="molecule type" value="Genomic_DNA"/>
</dbReference>